<feature type="transmembrane region" description="Helical" evidence="2">
    <location>
        <begin position="471"/>
        <end position="490"/>
    </location>
</feature>
<feature type="compositionally biased region" description="Low complexity" evidence="1">
    <location>
        <begin position="596"/>
        <end position="624"/>
    </location>
</feature>
<organism evidence="5 6">
    <name type="scientific">Pedobacter steynii</name>
    <dbReference type="NCBI Taxonomy" id="430522"/>
    <lineage>
        <taxon>Bacteria</taxon>
        <taxon>Pseudomonadati</taxon>
        <taxon>Bacteroidota</taxon>
        <taxon>Sphingobacteriia</taxon>
        <taxon>Sphingobacteriales</taxon>
        <taxon>Sphingobacteriaceae</taxon>
        <taxon>Pedobacter</taxon>
    </lineage>
</organism>
<evidence type="ECO:0000256" key="2">
    <source>
        <dbReference type="SAM" id="Phobius"/>
    </source>
</evidence>
<dbReference type="RefSeq" id="WP_074610568.1">
    <property type="nucleotide sequence ID" value="NZ_FNGY01000007.1"/>
</dbReference>
<dbReference type="AlphaFoldDB" id="A0A1H0B5V7"/>
<feature type="domain" description="DUF2207" evidence="3">
    <location>
        <begin position="30"/>
        <end position="220"/>
    </location>
</feature>
<evidence type="ECO:0000259" key="3">
    <source>
        <dbReference type="Pfam" id="PF09972"/>
    </source>
</evidence>
<evidence type="ECO:0000256" key="1">
    <source>
        <dbReference type="SAM" id="MobiDB-lite"/>
    </source>
</evidence>
<dbReference type="InterPro" id="IPR018702">
    <property type="entry name" value="DUF2207"/>
</dbReference>
<evidence type="ECO:0000313" key="6">
    <source>
        <dbReference type="Proteomes" id="UP000183200"/>
    </source>
</evidence>
<gene>
    <name evidence="5" type="ORF">SAMN05421820_107316</name>
</gene>
<sequence length="638" mass="70502">MIHKFLRYFSYLLFLILLQFPQQLFAQTERILSFHSDIKIDSSGLVRITELIKVNANADQIKRGLVRTLPLYRKDIYSTRKKMDFLIERVLKDGVEEPFFTKEADGMRSIYIGRESVMLEPGIYEYQIVYSTRGQVGFFKDYDELYWNVTGNDWAFPIDAASASIHFPGAAKGGNTVCYTGIAGSKAHDCNSFSDSDGSVTFKTNQPLNPGEGFTIAAAFTSGIIKKPSFTERLFTEYKEIAITALLLIALGGYLFFSWQRYGVDPESPTVIPSFNVPGDFSPAMLRYFNKRKSDQKGFATSIVNMAVKKVIKITKEEDDYVLERASDDVSVLSPEEQQIYKHLLGIRSKISIDQSNNDDISTARRAYETNVKVKLDFEKYFVKHSKHLIKGILATVAAFALFMYFVGGGYPLVLLFFAPFLGAGLFCIYIGIKGLRSTYGISLFLVLFGLGFAGAPGWMLFQFIGNMEPTSAVFIILATLLFLSFIYLIKAPTVYGAAMLSEIAGFKMYLETAEQHRLNLLNPPELSPQLFEKFLPYAMALDVENEWGAKFEQIFDGTDYQPEWYDGNSFPYRTFGSGFAKPLSRAFENATPSISSSSSGSGSSSGSSGSSSWSSGSSSSSSGSSGGGGGGGGGGGW</sequence>
<dbReference type="InterPro" id="IPR048389">
    <property type="entry name" value="YciQ-like_C"/>
</dbReference>
<accession>A0A1H0B5V7</accession>
<name>A0A1H0B5V7_9SPHI</name>
<dbReference type="EMBL" id="FNGY01000007">
    <property type="protein sequence ID" value="SDN41014.1"/>
    <property type="molecule type" value="Genomic_DNA"/>
</dbReference>
<proteinExistence type="predicted"/>
<evidence type="ECO:0000313" key="5">
    <source>
        <dbReference type="EMBL" id="SDN41014.1"/>
    </source>
</evidence>
<feature type="region of interest" description="Disordered" evidence="1">
    <location>
        <begin position="592"/>
        <end position="638"/>
    </location>
</feature>
<protein>
    <submittedName>
        <fullName evidence="5">Predicted membrane protein</fullName>
    </submittedName>
</protein>
<reference evidence="6" key="1">
    <citation type="submission" date="2016-10" db="EMBL/GenBank/DDBJ databases">
        <authorList>
            <person name="Varghese N."/>
            <person name="Submissions S."/>
        </authorList>
    </citation>
    <scope>NUCLEOTIDE SEQUENCE [LARGE SCALE GENOMIC DNA]</scope>
    <source>
        <strain evidence="6">DSM 19110</strain>
    </source>
</reference>
<keyword evidence="6" id="KW-1185">Reference proteome</keyword>
<feature type="domain" description="Predicted membrane protein YciQ-like C-terminal" evidence="4">
    <location>
        <begin position="274"/>
        <end position="552"/>
    </location>
</feature>
<feature type="transmembrane region" description="Helical" evidence="2">
    <location>
        <begin position="241"/>
        <end position="259"/>
    </location>
</feature>
<keyword evidence="2" id="KW-0812">Transmembrane</keyword>
<keyword evidence="2" id="KW-1133">Transmembrane helix</keyword>
<keyword evidence="2" id="KW-0472">Membrane</keyword>
<evidence type="ECO:0000259" key="4">
    <source>
        <dbReference type="Pfam" id="PF20990"/>
    </source>
</evidence>
<feature type="transmembrane region" description="Helical" evidence="2">
    <location>
        <begin position="440"/>
        <end position="465"/>
    </location>
</feature>
<dbReference type="Pfam" id="PF20990">
    <property type="entry name" value="DUF2207_C"/>
    <property type="match status" value="1"/>
</dbReference>
<feature type="compositionally biased region" description="Gly residues" evidence="1">
    <location>
        <begin position="625"/>
        <end position="638"/>
    </location>
</feature>
<dbReference type="Proteomes" id="UP000183200">
    <property type="component" value="Unassembled WGS sequence"/>
</dbReference>
<dbReference type="OrthoDB" id="9767603at2"/>
<feature type="transmembrane region" description="Helical" evidence="2">
    <location>
        <begin position="389"/>
        <end position="407"/>
    </location>
</feature>
<dbReference type="Pfam" id="PF09972">
    <property type="entry name" value="DUF2207"/>
    <property type="match status" value="1"/>
</dbReference>
<feature type="transmembrane region" description="Helical" evidence="2">
    <location>
        <begin position="413"/>
        <end position="433"/>
    </location>
</feature>